<protein>
    <submittedName>
        <fullName evidence="1">Uncharacterized protein</fullName>
    </submittedName>
</protein>
<sequence>MDFCMPKLITDAAETTINALIYATEHTPDVFHEVLTVLDKLADYAKELLSKNLLLFQRGNVSLLEMKKVSAKKGMRGLEESFMCSNKSALGRNYALMLRLQGKWGLQTGGIGAKMAIKKSKAVGAGIYFGCQKLKFKVTPFWSMRWLSKGIAFPFKEKDTDEDKFGADIQFKWYHSEFPCFPPVRFKTEAAFRVAGGAKSESGYKVTLRTSWSFFSPDITSFEQKDWVPKKPDWPSGVGITAAMKVSVGELLQANVSINQSLEAEWPQEFHREPDFGLVAAGRAARWSCGVVGCRCRIDARRPKKWQTSSPLEVLTHVSSTSFA</sequence>
<accession>A0ABP0MKN9</accession>
<dbReference type="Proteomes" id="UP001642484">
    <property type="component" value="Unassembled WGS sequence"/>
</dbReference>
<dbReference type="EMBL" id="CAXAMN010018202">
    <property type="protein sequence ID" value="CAK9052049.1"/>
    <property type="molecule type" value="Genomic_DNA"/>
</dbReference>
<evidence type="ECO:0000313" key="2">
    <source>
        <dbReference type="Proteomes" id="UP001642484"/>
    </source>
</evidence>
<reference evidence="1 2" key="1">
    <citation type="submission" date="2024-02" db="EMBL/GenBank/DDBJ databases">
        <authorList>
            <person name="Chen Y."/>
            <person name="Shah S."/>
            <person name="Dougan E. K."/>
            <person name="Thang M."/>
            <person name="Chan C."/>
        </authorList>
    </citation>
    <scope>NUCLEOTIDE SEQUENCE [LARGE SCALE GENOMIC DNA]</scope>
</reference>
<evidence type="ECO:0000313" key="1">
    <source>
        <dbReference type="EMBL" id="CAK9052049.1"/>
    </source>
</evidence>
<name>A0ABP0MKN9_9DINO</name>
<organism evidence="1 2">
    <name type="scientific">Durusdinium trenchii</name>
    <dbReference type="NCBI Taxonomy" id="1381693"/>
    <lineage>
        <taxon>Eukaryota</taxon>
        <taxon>Sar</taxon>
        <taxon>Alveolata</taxon>
        <taxon>Dinophyceae</taxon>
        <taxon>Suessiales</taxon>
        <taxon>Symbiodiniaceae</taxon>
        <taxon>Durusdinium</taxon>
    </lineage>
</organism>
<comment type="caution">
    <text evidence="1">The sequence shown here is derived from an EMBL/GenBank/DDBJ whole genome shotgun (WGS) entry which is preliminary data.</text>
</comment>
<gene>
    <name evidence="1" type="ORF">CCMP2556_LOCUS26310</name>
</gene>
<proteinExistence type="predicted"/>
<keyword evidence="2" id="KW-1185">Reference proteome</keyword>